<evidence type="ECO:0000256" key="4">
    <source>
        <dbReference type="ARBA" id="ARBA00022989"/>
    </source>
</evidence>
<organism evidence="7 8">
    <name type="scientific">Emiliania huxleyi (strain CCMP1516)</name>
    <dbReference type="NCBI Taxonomy" id="280463"/>
    <lineage>
        <taxon>Eukaryota</taxon>
        <taxon>Haptista</taxon>
        <taxon>Haptophyta</taxon>
        <taxon>Prymnesiophyceae</taxon>
        <taxon>Isochrysidales</taxon>
        <taxon>Noelaerhabdaceae</taxon>
        <taxon>Emiliania</taxon>
    </lineage>
</organism>
<dbReference type="KEGG" id="ehx:EMIHUDRAFT_422884"/>
<dbReference type="GO" id="GO:0016020">
    <property type="term" value="C:membrane"/>
    <property type="evidence" value="ECO:0007669"/>
    <property type="project" value="UniProtKB-SubCell"/>
</dbReference>
<keyword evidence="5 6" id="KW-0472">Membrane</keyword>
<dbReference type="RefSeq" id="XP_005793249.1">
    <property type="nucleotide sequence ID" value="XM_005793192.1"/>
</dbReference>
<evidence type="ECO:0000256" key="1">
    <source>
        <dbReference type="ARBA" id="ARBA00004141"/>
    </source>
</evidence>
<feature type="transmembrane region" description="Helical" evidence="6">
    <location>
        <begin position="197"/>
        <end position="217"/>
    </location>
</feature>
<dbReference type="Proteomes" id="UP000013827">
    <property type="component" value="Unassembled WGS sequence"/>
</dbReference>
<dbReference type="OMA" id="RHRHFPW"/>
<evidence type="ECO:0000256" key="6">
    <source>
        <dbReference type="SAM" id="Phobius"/>
    </source>
</evidence>
<feature type="transmembrane region" description="Helical" evidence="6">
    <location>
        <begin position="28"/>
        <end position="48"/>
    </location>
</feature>
<feature type="transmembrane region" description="Helical" evidence="6">
    <location>
        <begin position="256"/>
        <end position="277"/>
    </location>
</feature>
<dbReference type="AlphaFoldDB" id="A0A0D3IQR5"/>
<comment type="subcellular location">
    <subcellularLocation>
        <location evidence="1">Membrane</location>
        <topology evidence="1">Multi-pass membrane protein</topology>
    </subcellularLocation>
</comment>
<evidence type="ECO:0000313" key="8">
    <source>
        <dbReference type="Proteomes" id="UP000013827"/>
    </source>
</evidence>
<name>A0A0D3IQR5_EMIH1</name>
<proteinExistence type="inferred from homology"/>
<dbReference type="STRING" id="2903.R1DGG4"/>
<dbReference type="InterPro" id="IPR002995">
    <property type="entry name" value="Surf4"/>
</dbReference>
<evidence type="ECO:0000256" key="3">
    <source>
        <dbReference type="ARBA" id="ARBA00022692"/>
    </source>
</evidence>
<reference evidence="7" key="2">
    <citation type="submission" date="2024-10" db="UniProtKB">
        <authorList>
            <consortium name="EnsemblProtists"/>
        </authorList>
    </citation>
    <scope>IDENTIFICATION</scope>
</reference>
<evidence type="ECO:0000313" key="7">
    <source>
        <dbReference type="EnsemblProtists" id="EOD13600"/>
    </source>
</evidence>
<feature type="transmembrane region" description="Helical" evidence="6">
    <location>
        <begin position="101"/>
        <end position="117"/>
    </location>
</feature>
<evidence type="ECO:0008006" key="9">
    <source>
        <dbReference type="Google" id="ProtNLM"/>
    </source>
</evidence>
<dbReference type="KEGG" id="ehx:EMIHUDRAFT_422055"/>
<feature type="transmembrane region" description="Helical" evidence="6">
    <location>
        <begin position="169"/>
        <end position="185"/>
    </location>
</feature>
<feature type="transmembrane region" description="Helical" evidence="6">
    <location>
        <begin position="68"/>
        <end position="89"/>
    </location>
</feature>
<feature type="transmembrane region" description="Helical" evidence="6">
    <location>
        <begin position="123"/>
        <end position="141"/>
    </location>
</feature>
<dbReference type="GeneID" id="17259681"/>
<dbReference type="PaxDb" id="2903-EOD13600"/>
<evidence type="ECO:0000256" key="2">
    <source>
        <dbReference type="ARBA" id="ARBA00006945"/>
    </source>
</evidence>
<evidence type="ECO:0000256" key="5">
    <source>
        <dbReference type="ARBA" id="ARBA00023136"/>
    </source>
</evidence>
<sequence length="289" mass="32720">MQQVLRQIQEAVEPVLERSLTKRRRQEFLASAGPLFLCLTFIEDALRVLLRWKEQMSYMTVTMRMSGWLGGLLLIFSLVTQMTGSVLVLRPKEVKPSRVKVGCYTLLAFVFLQPFMYGQARDADFMCRSVTLAGGLLLLIWSENDRKQRSEDMGLPSGMESTSSDRLQLCGRVLLTFLFFFQAVYSENGGMHRLWTAPSLFGLISFVVLAGLAGMVCAGFKTEWSALLLCGILFLSNLYMYPFWSIREGLRDFYRYYFFQTLSIIGGLMLLALHGPGGISLDKGMKKAI</sequence>
<keyword evidence="4 6" id="KW-1133">Transmembrane helix</keyword>
<keyword evidence="3 6" id="KW-0812">Transmembrane</keyword>
<protein>
    <recommendedName>
        <fullName evidence="9">Surfeit locus protein 4</fullName>
    </recommendedName>
</protein>
<dbReference type="RefSeq" id="XP_005766029.1">
    <property type="nucleotide sequence ID" value="XM_005765972.1"/>
</dbReference>
<dbReference type="EnsemblProtists" id="EOD40820">
    <property type="protein sequence ID" value="EOD40820"/>
    <property type="gene ID" value="EMIHUDRAFT_422884"/>
</dbReference>
<dbReference type="Pfam" id="PF02077">
    <property type="entry name" value="SURF4"/>
    <property type="match status" value="1"/>
</dbReference>
<dbReference type="HOGENOM" id="CLU_056195_0_0_1"/>
<dbReference type="EnsemblProtists" id="EOD13600">
    <property type="protein sequence ID" value="EOD13600"/>
    <property type="gene ID" value="EMIHUDRAFT_422055"/>
</dbReference>
<dbReference type="eggNOG" id="KOG3998">
    <property type="taxonomic scope" value="Eukaryota"/>
</dbReference>
<keyword evidence="8" id="KW-1185">Reference proteome</keyword>
<accession>A0A0D3IQR5</accession>
<dbReference type="GeneID" id="17286089"/>
<comment type="similarity">
    <text evidence="2">Belongs to the SURF4 family.</text>
</comment>
<feature type="transmembrane region" description="Helical" evidence="6">
    <location>
        <begin position="224"/>
        <end position="244"/>
    </location>
</feature>
<reference evidence="8" key="1">
    <citation type="journal article" date="2013" name="Nature">
        <title>Pan genome of the phytoplankton Emiliania underpins its global distribution.</title>
        <authorList>
            <person name="Read B.A."/>
            <person name="Kegel J."/>
            <person name="Klute M.J."/>
            <person name="Kuo A."/>
            <person name="Lefebvre S.C."/>
            <person name="Maumus F."/>
            <person name="Mayer C."/>
            <person name="Miller J."/>
            <person name="Monier A."/>
            <person name="Salamov A."/>
            <person name="Young J."/>
            <person name="Aguilar M."/>
            <person name="Claverie J.M."/>
            <person name="Frickenhaus S."/>
            <person name="Gonzalez K."/>
            <person name="Herman E.K."/>
            <person name="Lin Y.C."/>
            <person name="Napier J."/>
            <person name="Ogata H."/>
            <person name="Sarno A.F."/>
            <person name="Shmutz J."/>
            <person name="Schroeder D."/>
            <person name="de Vargas C."/>
            <person name="Verret F."/>
            <person name="von Dassow P."/>
            <person name="Valentin K."/>
            <person name="Van de Peer Y."/>
            <person name="Wheeler G."/>
            <person name="Dacks J.B."/>
            <person name="Delwiche C.F."/>
            <person name="Dyhrman S.T."/>
            <person name="Glockner G."/>
            <person name="John U."/>
            <person name="Richards T."/>
            <person name="Worden A.Z."/>
            <person name="Zhang X."/>
            <person name="Grigoriev I.V."/>
            <person name="Allen A.E."/>
            <person name="Bidle K."/>
            <person name="Borodovsky M."/>
            <person name="Bowler C."/>
            <person name="Brownlee C."/>
            <person name="Cock J.M."/>
            <person name="Elias M."/>
            <person name="Gladyshev V.N."/>
            <person name="Groth M."/>
            <person name="Guda C."/>
            <person name="Hadaegh A."/>
            <person name="Iglesias-Rodriguez M.D."/>
            <person name="Jenkins J."/>
            <person name="Jones B.M."/>
            <person name="Lawson T."/>
            <person name="Leese F."/>
            <person name="Lindquist E."/>
            <person name="Lobanov A."/>
            <person name="Lomsadze A."/>
            <person name="Malik S.B."/>
            <person name="Marsh M.E."/>
            <person name="Mackinder L."/>
            <person name="Mock T."/>
            <person name="Mueller-Roeber B."/>
            <person name="Pagarete A."/>
            <person name="Parker M."/>
            <person name="Probert I."/>
            <person name="Quesneville H."/>
            <person name="Raines C."/>
            <person name="Rensing S.A."/>
            <person name="Riano-Pachon D.M."/>
            <person name="Richier S."/>
            <person name="Rokitta S."/>
            <person name="Shiraiwa Y."/>
            <person name="Soanes D.M."/>
            <person name="van der Giezen M."/>
            <person name="Wahlund T.M."/>
            <person name="Williams B."/>
            <person name="Wilson W."/>
            <person name="Wolfe G."/>
            <person name="Wurch L.L."/>
        </authorList>
    </citation>
    <scope>NUCLEOTIDE SEQUENCE</scope>
</reference>